<dbReference type="Proteomes" id="UP000280228">
    <property type="component" value="Chromosome"/>
</dbReference>
<sequence>MLWGAEVTLFTRSLGKSDDAYRLGASRVVLSTDEKDVRGGEHL</sequence>
<gene>
    <name evidence="1" type="ORF">EJK53_0601</name>
</gene>
<evidence type="ECO:0000313" key="2">
    <source>
        <dbReference type="Proteomes" id="UP000280228"/>
    </source>
</evidence>
<dbReference type="EMBL" id="CP034662">
    <property type="protein sequence ID" value="AZQ93548.1"/>
    <property type="molecule type" value="Genomic_DNA"/>
</dbReference>
<reference evidence="1 2" key="1">
    <citation type="submission" date="2018-12" db="EMBL/GenBank/DDBJ databases">
        <title>Persistence of Moraxella catarrhalis in Chronic Obstructive Pulmonary Disease and Regulation of the Hag/MID Adhesin.</title>
        <authorList>
            <person name="Murphy T."/>
            <person name="Zhao X."/>
            <person name="Vyas G."/>
            <person name="Aluvathingal J."/>
            <person name="Nadendla S."/>
            <person name="Tallon L."/>
            <person name="Tettelin H."/>
        </authorList>
    </citation>
    <scope>NUCLEOTIDE SEQUENCE [LARGE SCALE GENOMIC DNA]</scope>
    <source>
        <strain evidence="1 2">46P58B1</strain>
    </source>
</reference>
<protein>
    <submittedName>
        <fullName evidence="1">Putative alcohol dehydrogenase</fullName>
    </submittedName>
</protein>
<name>A0A3Q9GI15_MORCA</name>
<accession>A0A3Q9GI15</accession>
<proteinExistence type="predicted"/>
<organism evidence="1 2">
    <name type="scientific">Moraxella catarrhalis</name>
    <name type="common">Branhamella catarrhalis</name>
    <dbReference type="NCBI Taxonomy" id="480"/>
    <lineage>
        <taxon>Bacteria</taxon>
        <taxon>Pseudomonadati</taxon>
        <taxon>Pseudomonadota</taxon>
        <taxon>Gammaproteobacteria</taxon>
        <taxon>Moraxellales</taxon>
        <taxon>Moraxellaceae</taxon>
        <taxon>Moraxella</taxon>
    </lineage>
</organism>
<evidence type="ECO:0000313" key="1">
    <source>
        <dbReference type="EMBL" id="AZQ93548.1"/>
    </source>
</evidence>
<dbReference type="AlphaFoldDB" id="A0A3Q9GI15"/>